<dbReference type="AlphaFoldDB" id="A0A212Q674"/>
<dbReference type="EMBL" id="FYDG01000001">
    <property type="protein sequence ID" value="SNB54836.1"/>
    <property type="molecule type" value="Genomic_DNA"/>
</dbReference>
<sequence>MRQAATQELYSYWNRLRGARLSPEREEIDPTAIRHILADTMILEADEALQLPIRIAGTRLNALFLDEQKGNPLVSLFAPEDRAGISAMAQAVLDSQRPAIAGLAAEAELGEDVPLELLMLPLRHRGKTHARLLASLTPQTLPSWFGLRAARRLRLIAIRFLDSDAAVPTSALLQRPVEPAKKPAALAAPRSKFRRFSFFVITGGRDKPEAEL</sequence>
<reference evidence="2" key="1">
    <citation type="submission" date="2017-06" db="EMBL/GenBank/DDBJ databases">
        <authorList>
            <person name="Varghese N."/>
            <person name="Submissions S."/>
        </authorList>
    </citation>
    <scope>NUCLEOTIDE SEQUENCE [LARGE SCALE GENOMIC DNA]</scope>
    <source>
        <strain evidence="2">DSM 137</strain>
    </source>
</reference>
<proteinExistence type="predicted"/>
<evidence type="ECO:0000313" key="2">
    <source>
        <dbReference type="Proteomes" id="UP000198418"/>
    </source>
</evidence>
<accession>A0A212Q674</accession>
<dbReference type="Pfam" id="PF07310">
    <property type="entry name" value="PAS_5"/>
    <property type="match status" value="1"/>
</dbReference>
<dbReference type="Proteomes" id="UP000198418">
    <property type="component" value="Unassembled WGS sequence"/>
</dbReference>
<protein>
    <recommendedName>
        <fullName evidence="3">PAS domain-containing protein</fullName>
    </recommendedName>
</protein>
<dbReference type="RefSeq" id="WP_158255314.1">
    <property type="nucleotide sequence ID" value="NZ_FYDG01000001.1"/>
</dbReference>
<keyword evidence="2" id="KW-1185">Reference proteome</keyword>
<evidence type="ECO:0008006" key="3">
    <source>
        <dbReference type="Google" id="ProtNLM"/>
    </source>
</evidence>
<gene>
    <name evidence="1" type="ORF">SAMN06265338_101420</name>
</gene>
<evidence type="ECO:0000313" key="1">
    <source>
        <dbReference type="EMBL" id="SNB54836.1"/>
    </source>
</evidence>
<organism evidence="1 2">
    <name type="scientific">Rhodoblastus acidophilus</name>
    <name type="common">Rhodopseudomonas acidophila</name>
    <dbReference type="NCBI Taxonomy" id="1074"/>
    <lineage>
        <taxon>Bacteria</taxon>
        <taxon>Pseudomonadati</taxon>
        <taxon>Pseudomonadota</taxon>
        <taxon>Alphaproteobacteria</taxon>
        <taxon>Hyphomicrobiales</taxon>
        <taxon>Rhodoblastaceae</taxon>
        <taxon>Rhodoblastus</taxon>
    </lineage>
</organism>
<dbReference type="InterPro" id="IPR009922">
    <property type="entry name" value="DUF1457"/>
</dbReference>
<dbReference type="OrthoDB" id="8480244at2"/>
<name>A0A212Q674_RHOAC</name>